<dbReference type="PANTHER" id="PTHR21646:SF23">
    <property type="entry name" value="UBIQUITIN CARBOXYL-TERMINAL HYDROLASE USP2"/>
    <property type="match status" value="1"/>
</dbReference>
<dbReference type="Proteomes" id="UP001177023">
    <property type="component" value="Unassembled WGS sequence"/>
</dbReference>
<dbReference type="InterPro" id="IPR057368">
    <property type="entry name" value="USP32_N"/>
</dbReference>
<evidence type="ECO:0000256" key="1">
    <source>
        <dbReference type="ARBA" id="ARBA00000707"/>
    </source>
</evidence>
<feature type="non-terminal residue" evidence="8">
    <location>
        <position position="1"/>
    </location>
</feature>
<dbReference type="InterPro" id="IPR002048">
    <property type="entry name" value="EF_hand_dom"/>
</dbReference>
<dbReference type="GO" id="GO:0005509">
    <property type="term" value="F:calcium ion binding"/>
    <property type="evidence" value="ECO:0007669"/>
    <property type="project" value="InterPro"/>
</dbReference>
<name>A0AA36G6D6_9BILA</name>
<dbReference type="PROSITE" id="PS50222">
    <property type="entry name" value="EF_HAND_2"/>
    <property type="match status" value="1"/>
</dbReference>
<evidence type="ECO:0000256" key="4">
    <source>
        <dbReference type="SAM" id="MobiDB-lite"/>
    </source>
</evidence>
<feature type="compositionally biased region" description="Basic and acidic residues" evidence="4">
    <location>
        <begin position="494"/>
        <end position="507"/>
    </location>
</feature>
<feature type="domain" description="DUSP" evidence="7">
    <location>
        <begin position="296"/>
        <end position="411"/>
    </location>
</feature>
<feature type="region of interest" description="Disordered" evidence="4">
    <location>
        <begin position="693"/>
        <end position="720"/>
    </location>
</feature>
<sequence>MGGQVSVVGSVNEYISSEEVRNYVSDEEFERLKRAFARFKKGGLSQDDFKYHVLGGAPIPNGTLRELFLYFTRGADILTFENLVTALVGVCKVEHVQTAFIQNHPQFISWSSKTPLLSTPIRDSYSSFYEVMSYVTHLSIAEVRELEKVFATISDRGRCRITQKNWEEAAAGCFPEWFVKGLFFIFDDNRNGSIDFRELVCGVSALCRGPVPSRLSFLAKLWDVDLDGSLSQAELEKLYEQLQVPSTSRTIAASHGEKSAPVDFATWAITEGAEYVKELSEISLEIGHICLGLRPESPEVEHQIISNLLERTSNRLLPLSNIVSAQWHREWKKAVLAGNPPPPVDNRDIGGTKEDRSPSSMVACITTESACLRSNITPGDYIAVPPVVWRALLRWHGSQQSVDGQFTRRRLPADIAEDGTEQLELFPLDVILMRHEQKKAPTPREESSYIPWAYAQVSRMTTVGELLKMAKLELRLGEEEARLWLITKKDEKEARRESKDSGSRRNDTGANSKDGRIFGPTENLLLDEHDWPLAQVSKSATNLKVFIEIREKFTGIWPEEARMASIGSGTFGTAHTNIFQKGTVGLVNSGNTCYRNAALQCLAHVAPLTEYLLESTEDVERVKHASGYVITQEYIKLLNEMWATAGKIISPSSFNSAIDETGYFSPGQNDCQEFLGFLMDQVETTLNQMSLVERGSQNQQGRTPASDQNGEEPTEEESLSAKASTAWANYMEANNNIVSKLFAGQSKSTVTCQSCKKTSSVFEPFTVLSLPIEFGEALLLCATVVKRDGTPPTRYGFRLPKDSHIGAFKDAISEICGIPSSRFILCTEVEERIYCFREDTMRVAGAIKPSSTVFALELPEDNDGHWVLAQQRFLQVNQEPHFIASVNGLSMKKFGLPVILKCTEKTTGLDLYADAWRQVSRLIRPRTTPLSRATDPCEFSAQEFSFTLATVDSSFRWCSKCPPLNFCMGCVVPGKDDLVLGSLTETTCLAFDWGATDLYLRYDLEGELTTIEDSSVNLTWQVHYSSSSIEALLEKYSRPEVLDCPYECSGCHRKSEGHRVFTIWSLPRYLIVQLKRFKYLREERRVAKCGRPIEFPFDDFDPSPYTDPERRSIEGKSTRYNLIAIAVHYGELFNGHFVAFTRIESNKWLHINDTHVKEVSSSEVDRDHAYLLFYERKGA</sequence>
<dbReference type="Pfam" id="PF06337">
    <property type="entry name" value="DUSP"/>
    <property type="match status" value="1"/>
</dbReference>
<proteinExistence type="predicted"/>
<accession>A0AA36G6D6</accession>
<comment type="caution">
    <text evidence="8">The sequence shown here is derived from an EMBL/GenBank/DDBJ whole genome shotgun (WGS) entry which is preliminary data.</text>
</comment>
<evidence type="ECO:0000313" key="9">
    <source>
        <dbReference type="Proteomes" id="UP001177023"/>
    </source>
</evidence>
<dbReference type="PROSITE" id="PS00973">
    <property type="entry name" value="USP_2"/>
    <property type="match status" value="1"/>
</dbReference>
<dbReference type="PROSITE" id="PS50235">
    <property type="entry name" value="USP_3"/>
    <property type="match status" value="1"/>
</dbReference>
<dbReference type="PROSITE" id="PS00018">
    <property type="entry name" value="EF_HAND_1"/>
    <property type="match status" value="1"/>
</dbReference>
<gene>
    <name evidence="8" type="ORF">MSPICULIGERA_LOCUS19198</name>
</gene>
<dbReference type="AlphaFoldDB" id="A0AA36G6D6"/>
<dbReference type="InterPro" id="IPR018200">
    <property type="entry name" value="USP_CS"/>
</dbReference>
<dbReference type="Gene3D" id="3.90.70.10">
    <property type="entry name" value="Cysteine proteinases"/>
    <property type="match status" value="2"/>
</dbReference>
<feature type="domain" description="USP" evidence="6">
    <location>
        <begin position="584"/>
        <end position="1177"/>
    </location>
</feature>
<evidence type="ECO:0000313" key="8">
    <source>
        <dbReference type="EMBL" id="CAJ0581029.1"/>
    </source>
</evidence>
<dbReference type="Gene3D" id="3.30.2230.10">
    <property type="entry name" value="DUSP-like"/>
    <property type="match status" value="1"/>
</dbReference>
<dbReference type="InterPro" id="IPR050185">
    <property type="entry name" value="Ub_carboxyl-term_hydrolase"/>
</dbReference>
<evidence type="ECO:0000256" key="3">
    <source>
        <dbReference type="ARBA" id="ARBA00022837"/>
    </source>
</evidence>
<keyword evidence="3" id="KW-0106">Calcium</keyword>
<dbReference type="InterPro" id="IPR028889">
    <property type="entry name" value="USP"/>
</dbReference>
<evidence type="ECO:0000259" key="7">
    <source>
        <dbReference type="PROSITE" id="PS51283"/>
    </source>
</evidence>
<comment type="catalytic activity">
    <reaction evidence="1">
        <text>Thiol-dependent hydrolysis of ester, thioester, amide, peptide and isopeptide bonds formed by the C-terminal Gly of ubiquitin (a 76-residue protein attached to proteins as an intracellular targeting signal).</text>
        <dbReference type="EC" id="3.4.19.12"/>
    </reaction>
</comment>
<evidence type="ECO:0000256" key="2">
    <source>
        <dbReference type="ARBA" id="ARBA00012759"/>
    </source>
</evidence>
<dbReference type="InterPro" id="IPR011992">
    <property type="entry name" value="EF-hand-dom_pair"/>
</dbReference>
<dbReference type="PANTHER" id="PTHR21646">
    <property type="entry name" value="UBIQUITIN CARBOXYL-TERMINAL HYDROLASE"/>
    <property type="match status" value="1"/>
</dbReference>
<organism evidence="8 9">
    <name type="scientific">Mesorhabditis spiculigera</name>
    <dbReference type="NCBI Taxonomy" id="96644"/>
    <lineage>
        <taxon>Eukaryota</taxon>
        <taxon>Metazoa</taxon>
        <taxon>Ecdysozoa</taxon>
        <taxon>Nematoda</taxon>
        <taxon>Chromadorea</taxon>
        <taxon>Rhabditida</taxon>
        <taxon>Rhabditina</taxon>
        <taxon>Rhabditomorpha</taxon>
        <taxon>Rhabditoidea</taxon>
        <taxon>Rhabditidae</taxon>
        <taxon>Mesorhabditinae</taxon>
        <taxon>Mesorhabditis</taxon>
    </lineage>
</organism>
<feature type="compositionally biased region" description="Acidic residues" evidence="4">
    <location>
        <begin position="709"/>
        <end position="718"/>
    </location>
</feature>
<dbReference type="SUPFAM" id="SSF54001">
    <property type="entry name" value="Cysteine proteinases"/>
    <property type="match status" value="1"/>
</dbReference>
<keyword evidence="9" id="KW-1185">Reference proteome</keyword>
<dbReference type="GO" id="GO:0004843">
    <property type="term" value="F:cysteine-type deubiquitinase activity"/>
    <property type="evidence" value="ECO:0007669"/>
    <property type="project" value="UniProtKB-EC"/>
</dbReference>
<dbReference type="Pfam" id="PF25265">
    <property type="entry name" value="USP32_N"/>
    <property type="match status" value="1"/>
</dbReference>
<dbReference type="EMBL" id="CATQJA010002662">
    <property type="protein sequence ID" value="CAJ0581029.1"/>
    <property type="molecule type" value="Genomic_DNA"/>
</dbReference>
<dbReference type="PROSITE" id="PS51283">
    <property type="entry name" value="DUSP"/>
    <property type="match status" value="1"/>
</dbReference>
<dbReference type="FunFam" id="3.90.70.10:FF:000178">
    <property type="entry name" value="Ubiquitin carboxyl-terminal hydrolase cyk-3"/>
    <property type="match status" value="1"/>
</dbReference>
<dbReference type="EC" id="3.4.19.12" evidence="2"/>
<feature type="region of interest" description="Disordered" evidence="4">
    <location>
        <begin position="494"/>
        <end position="516"/>
    </location>
</feature>
<dbReference type="InterPro" id="IPR018247">
    <property type="entry name" value="EF_Hand_1_Ca_BS"/>
</dbReference>
<dbReference type="Gene3D" id="1.10.238.10">
    <property type="entry name" value="EF-hand"/>
    <property type="match status" value="1"/>
</dbReference>
<dbReference type="SUPFAM" id="SSF47473">
    <property type="entry name" value="EF-hand"/>
    <property type="match status" value="1"/>
</dbReference>
<dbReference type="SUPFAM" id="SSF143791">
    <property type="entry name" value="DUSP-like"/>
    <property type="match status" value="1"/>
</dbReference>
<reference evidence="8" key="1">
    <citation type="submission" date="2023-06" db="EMBL/GenBank/DDBJ databases">
        <authorList>
            <person name="Delattre M."/>
        </authorList>
    </citation>
    <scope>NUCLEOTIDE SEQUENCE</scope>
    <source>
        <strain evidence="8">AF72</strain>
    </source>
</reference>
<dbReference type="InterPro" id="IPR006615">
    <property type="entry name" value="Pept_C19_DUSP"/>
</dbReference>
<feature type="domain" description="EF-hand" evidence="5">
    <location>
        <begin position="179"/>
        <end position="209"/>
    </location>
</feature>
<dbReference type="GO" id="GO:0016579">
    <property type="term" value="P:protein deubiquitination"/>
    <property type="evidence" value="ECO:0007669"/>
    <property type="project" value="InterPro"/>
</dbReference>
<evidence type="ECO:0000259" key="5">
    <source>
        <dbReference type="PROSITE" id="PS50222"/>
    </source>
</evidence>
<dbReference type="InterPro" id="IPR001394">
    <property type="entry name" value="Peptidase_C19_UCH"/>
</dbReference>
<dbReference type="SMART" id="SM00695">
    <property type="entry name" value="DUSP"/>
    <property type="match status" value="1"/>
</dbReference>
<evidence type="ECO:0000259" key="6">
    <source>
        <dbReference type="PROSITE" id="PS50235"/>
    </source>
</evidence>
<dbReference type="Pfam" id="PF00443">
    <property type="entry name" value="UCH"/>
    <property type="match status" value="1"/>
</dbReference>
<dbReference type="InterPro" id="IPR035927">
    <property type="entry name" value="DUSP-like_sf"/>
</dbReference>
<dbReference type="InterPro" id="IPR038765">
    <property type="entry name" value="Papain-like_cys_pep_sf"/>
</dbReference>
<feature type="compositionally biased region" description="Polar residues" evidence="4">
    <location>
        <begin position="693"/>
        <end position="708"/>
    </location>
</feature>
<protein>
    <recommendedName>
        <fullName evidence="2">ubiquitinyl hydrolase 1</fullName>
        <ecNumber evidence="2">3.4.19.12</ecNumber>
    </recommendedName>
</protein>